<dbReference type="AlphaFoldDB" id="C1BC62"/>
<evidence type="ECO:0000313" key="11">
    <source>
        <dbReference type="Proteomes" id="UP000002212"/>
    </source>
</evidence>
<evidence type="ECO:0000256" key="7">
    <source>
        <dbReference type="ARBA" id="ARBA00023291"/>
    </source>
</evidence>
<comment type="cofactor">
    <cofactor evidence="1">
        <name>[3Fe-4S] cluster</name>
        <dbReference type="ChEBI" id="CHEBI:21137"/>
    </cofactor>
</comment>
<keyword evidence="5 8" id="KW-0408">Iron</keyword>
<dbReference type="PATRIC" id="fig|632772.20.peg.8165"/>
<dbReference type="InterPro" id="IPR017896">
    <property type="entry name" value="4Fe4S_Fe-S-bd"/>
</dbReference>
<protein>
    <recommendedName>
        <fullName evidence="8">Ferredoxin</fullName>
    </recommendedName>
</protein>
<dbReference type="PROSITE" id="PS51379">
    <property type="entry name" value="4FE4S_FER_2"/>
    <property type="match status" value="1"/>
</dbReference>
<dbReference type="OrthoDB" id="3215002at2"/>
<dbReference type="GO" id="GO:0051538">
    <property type="term" value="F:3 iron, 4 sulfur cluster binding"/>
    <property type="evidence" value="ECO:0007669"/>
    <property type="project" value="UniProtKB-KW"/>
</dbReference>
<name>C1BC62_RHOOB</name>
<evidence type="ECO:0000313" key="10">
    <source>
        <dbReference type="EMBL" id="BAH55917.1"/>
    </source>
</evidence>
<proteinExistence type="predicted"/>
<dbReference type="InterPro" id="IPR051269">
    <property type="entry name" value="Fe-S_cluster_ET"/>
</dbReference>
<evidence type="ECO:0000256" key="6">
    <source>
        <dbReference type="ARBA" id="ARBA00023014"/>
    </source>
</evidence>
<dbReference type="RefSeq" id="WP_007297954.1">
    <property type="nucleotide sequence ID" value="NC_012520.1"/>
</dbReference>
<feature type="domain" description="4Fe-4S ferredoxin-type" evidence="9">
    <location>
        <begin position="1"/>
        <end position="29"/>
    </location>
</feature>
<keyword evidence="3 8" id="KW-0479">Metal-binding</keyword>
<dbReference type="Proteomes" id="UP000002212">
    <property type="component" value="Plasmid pROB01"/>
</dbReference>
<keyword evidence="6 8" id="KW-0411">Iron-sulfur</keyword>
<evidence type="ECO:0000256" key="1">
    <source>
        <dbReference type="ARBA" id="ARBA00001927"/>
    </source>
</evidence>
<dbReference type="Pfam" id="PF13370">
    <property type="entry name" value="Fer4_13"/>
    <property type="match status" value="1"/>
</dbReference>
<sequence length="63" mass="6735">MRIVLDENRCSSTGMCEATAPEFFEVGDDGALHILDANPADCHRALIEEAVGVCPTDALSIED</sequence>
<dbReference type="PANTHER" id="PTHR36923:SF3">
    <property type="entry name" value="FERREDOXIN"/>
    <property type="match status" value="1"/>
</dbReference>
<evidence type="ECO:0000256" key="2">
    <source>
        <dbReference type="ARBA" id="ARBA00022448"/>
    </source>
</evidence>
<evidence type="ECO:0000259" key="9">
    <source>
        <dbReference type="PROSITE" id="PS51379"/>
    </source>
</evidence>
<dbReference type="PANTHER" id="PTHR36923">
    <property type="entry name" value="FERREDOXIN"/>
    <property type="match status" value="1"/>
</dbReference>
<keyword evidence="7" id="KW-0003">3Fe-4S</keyword>
<comment type="function">
    <text evidence="8">Ferredoxins are iron-sulfur proteins that transfer electrons in a wide variety of metabolic reactions.</text>
</comment>
<dbReference type="InterPro" id="IPR001080">
    <property type="entry name" value="3Fe4S_ferredoxin"/>
</dbReference>
<dbReference type="KEGG" id="rop:ROP_pROB01-04180"/>
<dbReference type="PRINTS" id="PR00352">
    <property type="entry name" value="3FE4SFRDOXIN"/>
</dbReference>
<keyword evidence="4 8" id="KW-0249">Electron transport</keyword>
<evidence type="ECO:0000256" key="4">
    <source>
        <dbReference type="ARBA" id="ARBA00022982"/>
    </source>
</evidence>
<gene>
    <name evidence="10" type="ordered locus">ROP_pROB01-04180</name>
</gene>
<dbReference type="GO" id="GO:0009055">
    <property type="term" value="F:electron transfer activity"/>
    <property type="evidence" value="ECO:0007669"/>
    <property type="project" value="UniProtKB-UniRule"/>
</dbReference>
<reference evidence="10 11" key="1">
    <citation type="submission" date="2009-03" db="EMBL/GenBank/DDBJ databases">
        <title>Comparison of the complete genome sequences of Rhodococcus erythropolis PR4 and Rhodococcus opacus B4.</title>
        <authorList>
            <person name="Takarada H."/>
            <person name="Sekine M."/>
            <person name="Hosoyama A."/>
            <person name="Yamada R."/>
            <person name="Fujisawa T."/>
            <person name="Omata S."/>
            <person name="Shimizu A."/>
            <person name="Tsukatani N."/>
            <person name="Tanikawa S."/>
            <person name="Fujita N."/>
            <person name="Harayama S."/>
        </authorList>
    </citation>
    <scope>NUCLEOTIDE SEQUENCE [LARGE SCALE GENOMIC DNA]</scope>
    <source>
        <strain evidence="10 11">B4</strain>
        <plasmid evidence="10 11">pROB01</plasmid>
    </source>
</reference>
<evidence type="ECO:0000256" key="5">
    <source>
        <dbReference type="ARBA" id="ARBA00023004"/>
    </source>
</evidence>
<evidence type="ECO:0000256" key="3">
    <source>
        <dbReference type="ARBA" id="ARBA00022723"/>
    </source>
</evidence>
<dbReference type="SUPFAM" id="SSF54862">
    <property type="entry name" value="4Fe-4S ferredoxins"/>
    <property type="match status" value="1"/>
</dbReference>
<dbReference type="HOGENOM" id="CLU_139698_6_1_11"/>
<keyword evidence="2 8" id="KW-0813">Transport</keyword>
<dbReference type="Gene3D" id="3.30.70.20">
    <property type="match status" value="1"/>
</dbReference>
<evidence type="ECO:0000256" key="8">
    <source>
        <dbReference type="RuleBase" id="RU368020"/>
    </source>
</evidence>
<dbReference type="GO" id="GO:0005506">
    <property type="term" value="F:iron ion binding"/>
    <property type="evidence" value="ECO:0007669"/>
    <property type="project" value="UniProtKB-UniRule"/>
</dbReference>
<geneLocation type="plasmid" evidence="10 11">
    <name>pROB01</name>
</geneLocation>
<organism evidence="10 11">
    <name type="scientific">Rhodococcus opacus (strain B4)</name>
    <dbReference type="NCBI Taxonomy" id="632772"/>
    <lineage>
        <taxon>Bacteria</taxon>
        <taxon>Bacillati</taxon>
        <taxon>Actinomycetota</taxon>
        <taxon>Actinomycetes</taxon>
        <taxon>Mycobacteriales</taxon>
        <taxon>Nocardiaceae</taxon>
        <taxon>Rhodococcus</taxon>
    </lineage>
</organism>
<keyword evidence="10" id="KW-0614">Plasmid</keyword>
<accession>C1BC62</accession>
<dbReference type="EMBL" id="AP011116">
    <property type="protein sequence ID" value="BAH55917.1"/>
    <property type="molecule type" value="Genomic_DNA"/>
</dbReference>